<organism evidence="1 3">
    <name type="scientific">Chryseobacterium shandongense</name>
    <dbReference type="NCBI Taxonomy" id="1493872"/>
    <lineage>
        <taxon>Bacteria</taxon>
        <taxon>Pseudomonadati</taxon>
        <taxon>Bacteroidota</taxon>
        <taxon>Flavobacteriia</taxon>
        <taxon>Flavobacteriales</taxon>
        <taxon>Weeksellaceae</taxon>
        <taxon>Chryseobacterium group</taxon>
        <taxon>Chryseobacterium</taxon>
    </lineage>
</organism>
<dbReference type="Proteomes" id="UP000274073">
    <property type="component" value="Chromosome"/>
</dbReference>
<gene>
    <name evidence="1" type="ORF">EG349_11935</name>
    <name evidence="2" type="ORF">EG353_10390</name>
</gene>
<dbReference type="EMBL" id="CP033912">
    <property type="protein sequence ID" value="AZA95950.1"/>
    <property type="molecule type" value="Genomic_DNA"/>
</dbReference>
<protein>
    <submittedName>
        <fullName evidence="1">Uncharacterized protein</fullName>
    </submittedName>
</protein>
<proteinExistence type="predicted"/>
<dbReference type="EMBL" id="CP033915">
    <property type="protein sequence ID" value="AZA87450.1"/>
    <property type="molecule type" value="Genomic_DNA"/>
</dbReference>
<keyword evidence="4" id="KW-1185">Reference proteome</keyword>
<accession>A0AAD0YDK3</accession>
<dbReference type="AlphaFoldDB" id="A0AAD0YDK3"/>
<sequence length="287" mass="33804">MFSCKKSNVKGYADRIIEPKKIQKNETNEFVKTKLNCSKLDGFIKKCTFENYTFEVKETTEFPIVEFHNATNLYYYNFEDSFDGIGSNAYLFKENNKKILLFELEYEYNSLVYVFEIEKSDIKLVDKIKFQISEGNYEFNIFKRTDGIYIDFKQGEVKVKEKISSDFIIQNLDSETIKNVINNNVSWWDGTYTTKIEIVRDMEVNQLEVILKINDNNATLKFLSKNNASSINLIIKNFSLDKILLNDEDNNQEYIIQKKGKDYWLSGKSAYLINPPNEKYLLRKITK</sequence>
<evidence type="ECO:0000313" key="3">
    <source>
        <dbReference type="Proteomes" id="UP000274073"/>
    </source>
</evidence>
<evidence type="ECO:0000313" key="2">
    <source>
        <dbReference type="EMBL" id="AZA95950.1"/>
    </source>
</evidence>
<reference evidence="3 4" key="1">
    <citation type="submission" date="2018-11" db="EMBL/GenBank/DDBJ databases">
        <title>Proposal to divide the Flavobacteriaceae and reorganize its genera based on Amino Acid Identity values calculated from whole genome sequences.</title>
        <authorList>
            <person name="Nicholson A.C."/>
            <person name="Gulvik C.A."/>
            <person name="Whitney A.M."/>
            <person name="Humrighouse B.W."/>
            <person name="Bell M."/>
            <person name="Holmes B."/>
            <person name="Steigerwalt A.G."/>
            <person name="Villarma A."/>
            <person name="Sheth M."/>
            <person name="Batra D."/>
            <person name="Pryor J."/>
            <person name="Bernardet J.-F."/>
            <person name="Hugo C."/>
            <person name="Kampfer P."/>
            <person name="Newman J."/>
            <person name="McQuiston J.R."/>
        </authorList>
    </citation>
    <scope>NUCLEOTIDE SEQUENCE [LARGE SCALE GENOMIC DNA]</scope>
    <source>
        <strain evidence="1 3">G0207</strain>
        <strain evidence="2 4">H5143</strain>
    </source>
</reference>
<name>A0AAD0YDK3_9FLAO</name>
<evidence type="ECO:0000313" key="1">
    <source>
        <dbReference type="EMBL" id="AZA87450.1"/>
    </source>
</evidence>
<evidence type="ECO:0000313" key="4">
    <source>
        <dbReference type="Proteomes" id="UP000281741"/>
    </source>
</evidence>
<dbReference type="Proteomes" id="UP000281741">
    <property type="component" value="Chromosome"/>
</dbReference>